<evidence type="ECO:0000259" key="6">
    <source>
        <dbReference type="Pfam" id="PF05193"/>
    </source>
</evidence>
<dbReference type="InterPro" id="IPR007863">
    <property type="entry name" value="Peptidase_M16_C"/>
</dbReference>
<feature type="domain" description="Peptidase M16 N-terminal" evidence="4">
    <location>
        <begin position="678"/>
        <end position="742"/>
    </location>
</feature>
<accession>A0A2A6BBC1</accession>
<dbReference type="GO" id="GO:0006627">
    <property type="term" value="P:protein processing involved in protein targeting to mitochondrion"/>
    <property type="evidence" value="ECO:0000318"/>
    <property type="project" value="GO_Central"/>
</dbReference>
<reference evidence="8" key="1">
    <citation type="journal article" date="2008" name="Nat. Genet.">
        <title>The Pristionchus pacificus genome provides a unique perspective on nematode lifestyle and parasitism.</title>
        <authorList>
            <person name="Dieterich C."/>
            <person name="Clifton S.W."/>
            <person name="Schuster L.N."/>
            <person name="Chinwalla A."/>
            <person name="Delehaunty K."/>
            <person name="Dinkelacker I."/>
            <person name="Fulton L."/>
            <person name="Fulton R."/>
            <person name="Godfrey J."/>
            <person name="Minx P."/>
            <person name="Mitreva M."/>
            <person name="Roeseler W."/>
            <person name="Tian H."/>
            <person name="Witte H."/>
            <person name="Yang S.P."/>
            <person name="Wilson R.K."/>
            <person name="Sommer R.J."/>
        </authorList>
    </citation>
    <scope>NUCLEOTIDE SEQUENCE [LARGE SCALE GENOMIC DNA]</scope>
    <source>
        <strain evidence="8">PS312</strain>
    </source>
</reference>
<dbReference type="Proteomes" id="UP000005239">
    <property type="component" value="Unassembled WGS sequence"/>
</dbReference>
<dbReference type="InterPro" id="IPR011765">
    <property type="entry name" value="Pept_M16_N"/>
</dbReference>
<proteinExistence type="inferred from homology"/>
<dbReference type="EnsemblMetazoa" id="PPA05231.1">
    <property type="protein sequence ID" value="PPA05231.1"/>
    <property type="gene ID" value="WBGene00094785"/>
</dbReference>
<dbReference type="PANTHER" id="PTHR11851:SF49">
    <property type="entry name" value="MITOCHONDRIAL-PROCESSING PEPTIDASE SUBUNIT ALPHA"/>
    <property type="match status" value="1"/>
</dbReference>
<evidence type="ECO:0000313" key="7">
    <source>
        <dbReference type="EnsemblMetazoa" id="PPA05231.1"/>
    </source>
</evidence>
<reference evidence="7" key="2">
    <citation type="submission" date="2022-06" db="UniProtKB">
        <authorList>
            <consortium name="EnsemblMetazoa"/>
        </authorList>
    </citation>
    <scope>IDENTIFICATION</scope>
    <source>
        <strain evidence="7">PS312</strain>
    </source>
</reference>
<dbReference type="PANTHER" id="PTHR11851">
    <property type="entry name" value="METALLOPROTEASE"/>
    <property type="match status" value="1"/>
</dbReference>
<dbReference type="GO" id="GO:0005739">
    <property type="term" value="C:mitochondrion"/>
    <property type="evidence" value="ECO:0000318"/>
    <property type="project" value="GO_Central"/>
</dbReference>
<sequence>MTGLRYDRQVRLWGDEGQSAIGSTSVCVLGASALGTEILKSLVLAGIDSFCIIDDAVVTQPDLGTNFFLEAADLGKSRAEAALRLLKELNSSVRGTCSTRSPTSTTDAHLEELTTFSVVVATNMAESAASPISAFLYERGIPLVYSRVFGFLGTLRVAVAEHPIVNTHVENAPPDLRLDAPFPSLQALIDAVDMDKMTDEQVRHTPYLILYALALKEYRKSLGDPTAFPATHAQRKALLPHVMAFARERESGGTDENFDQAKASLARSLLKTQIPAGVRAVLADAKCAEGEAAAAARGGDPFWIVCTAMRRFVDRHGVLPLAGKLPDMASDSASYARLAAVYHERAMADADEVLAEARALEKQTTASATDAVQEHDENDDGSGESSKRLKASPPSPTTTSASDSSAGDGTTPSSISHETCMRLCKNAASIALQRGTRVDSWKGEGFRSVLATIAATAQLDEETGAPLPVDANAGAAHAAVWLLLQRAADRFAEEKSRFPGTNGIPCEMDARDLWERVKRIVDEGLARREVENGDESMEEDDLTAEAVLAQVPYSACSEMCRYAAAEPHAVASLLGGIAAQEVIKLATRQYIPVENTLVYDAHSGLTETFKLYVPAVAPGRSRISGTVVKPDPPRAADAVVVPAQPPPRIRPEPGSRIFRQSTLSNGMRVATEAFRVKQGDRAVITVIVGAGSRHETESLNGIAHYTEHMILRGATPAMQLKSFEYAHDDRLGGSTTTERTEFHMYSEMCRYAAAEPHAVASLLGGIAAQEVIKLATRQYIPVENTLVYDAHSGLTETFKLYNLCTIVVDKFNELFVSIKLSMNPQTFPNRRVPSRFAGGEGTPGTFGNLKGFHKQPASTLALLACVLVQCRRTRATSKGNETVVKPDPPRAADAVVVPAQPPPRIRPEPGSRIFRQSTLSNGMRVATEAFRVKQGDRAVITVIVGAGSRHETESLNGIAHYTEHMILRGATPAMQLKSFEYAHDDRLGGSTTTERTEFHMYCREAEDAEPAIALLARMIVDAHFQDENVERERRIIQAQCMQSGCDIRVFALECLHKVAYHPNPLGLFTGGQLRTNEAITALDICRFYDAHYKSTNTIITAVGDVDHEEIVRWAEYHFKRLCLTSETDSFFVELAVQGPSDFWNSEDGLILQLFNYAILCKAAPIFSRHNRHVNDVMSLLPYKEFTSVSQCFFTHLGLHVIIARWRYFAYGFTAADLEQTKEHYKIYNQEKGQCVRAVSCMLNLHMFHTGRHDSPDKMWSRVQAITIDRFRAVAKRILLDGEFTLVGYVPSDHPHPRLRTRKSIEFHLRRAPITRRVTRGDDSRSEMTLTE</sequence>
<comment type="similarity">
    <text evidence="2">Belongs to the peptidase M16 family.</text>
</comment>
<dbReference type="SUPFAM" id="SSF63411">
    <property type="entry name" value="LuxS/MPP-like metallohydrolase"/>
    <property type="match status" value="3"/>
</dbReference>
<dbReference type="FunFam" id="3.40.50.720:FF:001293">
    <property type="entry name" value="NEDD8-activating enzyme E1 regulatory subunit"/>
    <property type="match status" value="1"/>
</dbReference>
<dbReference type="InterPro" id="IPR035985">
    <property type="entry name" value="Ubiquitin-activating_enz"/>
</dbReference>
<comment type="function">
    <text evidence="1">Substrate recognition and binding subunit of the essential mitochondrial processing protease (MPP), which cleaves the mitochondrial sequence off newly imported precursors proteins.</text>
</comment>
<gene>
    <name evidence="7" type="primary">WBGene00094785</name>
</gene>
<dbReference type="SUPFAM" id="SSF69572">
    <property type="entry name" value="Activating enzymes of the ubiquitin-like proteins"/>
    <property type="match status" value="3"/>
</dbReference>
<dbReference type="Pfam" id="PF00899">
    <property type="entry name" value="ThiF"/>
    <property type="match status" value="1"/>
</dbReference>
<dbReference type="InterPro" id="IPR000594">
    <property type="entry name" value="ThiF_NAD_FAD-bd"/>
</dbReference>
<feature type="domain" description="Peptidase M16 N-terminal" evidence="4">
    <location>
        <begin position="934"/>
        <end position="1067"/>
    </location>
</feature>
<dbReference type="Pfam" id="PF00675">
    <property type="entry name" value="Peptidase_M16"/>
    <property type="match status" value="2"/>
</dbReference>
<evidence type="ECO:0000259" key="4">
    <source>
        <dbReference type="Pfam" id="PF00675"/>
    </source>
</evidence>
<evidence type="ECO:0000256" key="2">
    <source>
        <dbReference type="ARBA" id="ARBA00007261"/>
    </source>
</evidence>
<feature type="domain" description="THIF-type NAD/FAD binding fold" evidence="5">
    <location>
        <begin position="6"/>
        <end position="608"/>
    </location>
</feature>
<dbReference type="Gene3D" id="3.40.50.720">
    <property type="entry name" value="NAD(P)-binding Rossmann-like Domain"/>
    <property type="match status" value="3"/>
</dbReference>
<organism evidence="7 8">
    <name type="scientific">Pristionchus pacificus</name>
    <name type="common">Parasitic nematode worm</name>
    <dbReference type="NCBI Taxonomy" id="54126"/>
    <lineage>
        <taxon>Eukaryota</taxon>
        <taxon>Metazoa</taxon>
        <taxon>Ecdysozoa</taxon>
        <taxon>Nematoda</taxon>
        <taxon>Chromadorea</taxon>
        <taxon>Rhabditida</taxon>
        <taxon>Rhabditina</taxon>
        <taxon>Diplogasteromorpha</taxon>
        <taxon>Diplogasteroidea</taxon>
        <taxon>Neodiplogasteridae</taxon>
        <taxon>Pristionchus</taxon>
    </lineage>
</organism>
<name>A0A2A6BBC1_PRIPA</name>
<dbReference type="InterPro" id="IPR011249">
    <property type="entry name" value="Metalloenz_LuxS/M16"/>
</dbReference>
<protein>
    <submittedName>
        <fullName evidence="7">Ula-1</fullName>
    </submittedName>
</protein>
<dbReference type="Pfam" id="PF05193">
    <property type="entry name" value="Peptidase_M16_C"/>
    <property type="match status" value="1"/>
</dbReference>
<feature type="region of interest" description="Disordered" evidence="3">
    <location>
        <begin position="361"/>
        <end position="414"/>
    </location>
</feature>
<evidence type="ECO:0000313" key="8">
    <source>
        <dbReference type="Proteomes" id="UP000005239"/>
    </source>
</evidence>
<dbReference type="InterPro" id="IPR050361">
    <property type="entry name" value="MPP/UQCRC_Complex"/>
</dbReference>
<dbReference type="Gene3D" id="3.30.830.10">
    <property type="entry name" value="Metalloenzyme, LuxS/M16 peptidase-like"/>
    <property type="match status" value="2"/>
</dbReference>
<feature type="domain" description="Peptidase M16 C-terminal" evidence="6">
    <location>
        <begin position="1079"/>
        <end position="1121"/>
    </location>
</feature>
<evidence type="ECO:0000256" key="1">
    <source>
        <dbReference type="ARBA" id="ARBA00002123"/>
    </source>
</evidence>
<evidence type="ECO:0000256" key="3">
    <source>
        <dbReference type="SAM" id="MobiDB-lite"/>
    </source>
</evidence>
<dbReference type="GO" id="GO:0008641">
    <property type="term" value="F:ubiquitin-like modifier activating enzyme activity"/>
    <property type="evidence" value="ECO:0007669"/>
    <property type="project" value="InterPro"/>
</dbReference>
<evidence type="ECO:0000259" key="5">
    <source>
        <dbReference type="Pfam" id="PF00899"/>
    </source>
</evidence>
<dbReference type="GO" id="GO:0046872">
    <property type="term" value="F:metal ion binding"/>
    <property type="evidence" value="ECO:0007669"/>
    <property type="project" value="InterPro"/>
</dbReference>
<keyword evidence="8" id="KW-1185">Reference proteome</keyword>
<feature type="compositionally biased region" description="Low complexity" evidence="3">
    <location>
        <begin position="397"/>
        <end position="411"/>
    </location>
</feature>
<accession>A0A8R1Y946</accession>